<dbReference type="AlphaFoldDB" id="A0A9P3UHV6"/>
<dbReference type="PANTHER" id="PTHR45672:SF3">
    <property type="entry name" value="THIOREDOXIN DOMAIN-CONTAINING PROTEIN 5"/>
    <property type="match status" value="1"/>
</dbReference>
<keyword evidence="2 4" id="KW-0732">Signal</keyword>
<evidence type="ECO:0000313" key="7">
    <source>
        <dbReference type="Proteomes" id="UP001063166"/>
    </source>
</evidence>
<evidence type="ECO:0000256" key="1">
    <source>
        <dbReference type="ARBA" id="ARBA00006347"/>
    </source>
</evidence>
<dbReference type="InterPro" id="IPR017937">
    <property type="entry name" value="Thioredoxin_CS"/>
</dbReference>
<dbReference type="InterPro" id="IPR036249">
    <property type="entry name" value="Thioredoxin-like_sf"/>
</dbReference>
<keyword evidence="7" id="KW-1185">Reference proteome</keyword>
<keyword evidence="3" id="KW-1133">Transmembrane helix</keyword>
<evidence type="ECO:0000256" key="2">
    <source>
        <dbReference type="ARBA" id="ARBA00022729"/>
    </source>
</evidence>
<dbReference type="GO" id="GO:0003756">
    <property type="term" value="F:protein disulfide isomerase activity"/>
    <property type="evidence" value="ECO:0007669"/>
    <property type="project" value="TreeGrafter"/>
</dbReference>
<dbReference type="SUPFAM" id="SSF52833">
    <property type="entry name" value="Thioredoxin-like"/>
    <property type="match status" value="2"/>
</dbReference>
<dbReference type="Proteomes" id="UP001063166">
    <property type="component" value="Unassembled WGS sequence"/>
</dbReference>
<feature type="transmembrane region" description="Helical" evidence="3">
    <location>
        <begin position="534"/>
        <end position="555"/>
    </location>
</feature>
<evidence type="ECO:0000259" key="5">
    <source>
        <dbReference type="PROSITE" id="PS51352"/>
    </source>
</evidence>
<organism evidence="6 7">
    <name type="scientific">Lyophyllum shimeji</name>
    <name type="common">Hon-shimeji</name>
    <name type="synonym">Tricholoma shimeji</name>
    <dbReference type="NCBI Taxonomy" id="47721"/>
    <lineage>
        <taxon>Eukaryota</taxon>
        <taxon>Fungi</taxon>
        <taxon>Dikarya</taxon>
        <taxon>Basidiomycota</taxon>
        <taxon>Agaricomycotina</taxon>
        <taxon>Agaricomycetes</taxon>
        <taxon>Agaricomycetidae</taxon>
        <taxon>Agaricales</taxon>
        <taxon>Tricholomatineae</taxon>
        <taxon>Lyophyllaceae</taxon>
        <taxon>Lyophyllum</taxon>
    </lineage>
</organism>
<evidence type="ECO:0000256" key="4">
    <source>
        <dbReference type="SAM" id="SignalP"/>
    </source>
</evidence>
<feature type="signal peptide" evidence="4">
    <location>
        <begin position="1"/>
        <end position="25"/>
    </location>
</feature>
<feature type="domain" description="Thioredoxin" evidence="5">
    <location>
        <begin position="135"/>
        <end position="255"/>
    </location>
</feature>
<dbReference type="PROSITE" id="PS51352">
    <property type="entry name" value="THIOREDOXIN_2"/>
    <property type="match status" value="2"/>
</dbReference>
<accession>A0A9P3UHV6</accession>
<comment type="similarity">
    <text evidence="1">Belongs to the protein disulfide isomerase family.</text>
</comment>
<dbReference type="CDD" id="cd02961">
    <property type="entry name" value="PDI_a_family"/>
    <property type="match status" value="1"/>
</dbReference>
<dbReference type="Pfam" id="PF00085">
    <property type="entry name" value="Thioredoxin"/>
    <property type="match status" value="2"/>
</dbReference>
<feature type="domain" description="Thioredoxin" evidence="5">
    <location>
        <begin position="20"/>
        <end position="134"/>
    </location>
</feature>
<dbReference type="EMBL" id="BRPK01000001">
    <property type="protein sequence ID" value="GLB33372.1"/>
    <property type="molecule type" value="Genomic_DNA"/>
</dbReference>
<keyword evidence="3" id="KW-0812">Transmembrane</keyword>
<dbReference type="GO" id="GO:0005783">
    <property type="term" value="C:endoplasmic reticulum"/>
    <property type="evidence" value="ECO:0007669"/>
    <property type="project" value="TreeGrafter"/>
</dbReference>
<dbReference type="InterPro" id="IPR051063">
    <property type="entry name" value="PDI"/>
</dbReference>
<dbReference type="PROSITE" id="PS00194">
    <property type="entry name" value="THIOREDOXIN_1"/>
    <property type="match status" value="2"/>
</dbReference>
<sequence>MHFLAALRELPISLILTSLALVSKAIPVQSSELTPDNFNDSTAKGLWFIEFYSPYCGHCREFAPTWKQLVEEAAHTTPSVKLAQVNCAVHGDLCNEKGVPGYPTLRMYHDGKDLEKFTGHRELPALHAFIKRHADAFAPKTPPPPAANPNGEVLELTDATFATNLAKGPMFVKFFAPWCGHCKKLAPVWRQLAKHMKGKLNVAEVNCDDHSALCKANNVQGYPTLIYLTSGGLRSEYNGGRKLEQLKTFAEKASSAALRPIKTEELDGLIKENEVVYLLIHSSSDKHILETVGRVGTVLLGSPPLVTSSDPSLLTRFSVPETSTWALIAFKDHDPETPSSVFHERAASSDEAEAIKTWLLTHRLPTTTELTQDTFQNVMNAPQAPLVVIAAYGPATKDKIAERVRELGNKWRARTKGSGLTPVKAREVVLTWMDAEKWKAWMKSMYAIADAGTETELDDVRVVIADHKRLVYYDQDTTDSRLKLTSSASLFAAVEAAAAGTLAYKHSENIVERFARYLNHKMVSLETYVVTHPWRAVFFVVMAFVAMFMGLRRLLADEAPGEYRKVDRLD</sequence>
<dbReference type="InterPro" id="IPR013766">
    <property type="entry name" value="Thioredoxin_domain"/>
</dbReference>
<dbReference type="PRINTS" id="PR00421">
    <property type="entry name" value="THIOREDOXIN"/>
</dbReference>
<dbReference type="Gene3D" id="3.40.30.10">
    <property type="entry name" value="Glutaredoxin"/>
    <property type="match status" value="3"/>
</dbReference>
<dbReference type="OrthoDB" id="72053at2759"/>
<dbReference type="GO" id="GO:0006457">
    <property type="term" value="P:protein folding"/>
    <property type="evidence" value="ECO:0007669"/>
    <property type="project" value="TreeGrafter"/>
</dbReference>
<evidence type="ECO:0000256" key="3">
    <source>
        <dbReference type="SAM" id="Phobius"/>
    </source>
</evidence>
<evidence type="ECO:0000313" key="6">
    <source>
        <dbReference type="EMBL" id="GLB33372.1"/>
    </source>
</evidence>
<gene>
    <name evidence="6" type="ORF">LshimejAT787_0102560</name>
</gene>
<name>A0A9P3UHV6_LYOSH</name>
<dbReference type="PANTHER" id="PTHR45672">
    <property type="entry name" value="PROTEIN DISULFIDE-ISOMERASE C17H9.14C-RELATED"/>
    <property type="match status" value="1"/>
</dbReference>
<feature type="chain" id="PRO_5040125735" evidence="4">
    <location>
        <begin position="26"/>
        <end position="570"/>
    </location>
</feature>
<protein>
    <submittedName>
        <fullName evidence="6">Thioredoxin</fullName>
    </submittedName>
</protein>
<comment type="caution">
    <text evidence="6">The sequence shown here is derived from an EMBL/GenBank/DDBJ whole genome shotgun (WGS) entry which is preliminary data.</text>
</comment>
<reference evidence="6" key="1">
    <citation type="submission" date="2022-07" db="EMBL/GenBank/DDBJ databases">
        <title>The genome of Lyophyllum shimeji provides insight into the initial evolution of ectomycorrhizal fungal genome.</title>
        <authorList>
            <person name="Kobayashi Y."/>
            <person name="Shibata T."/>
            <person name="Hirakawa H."/>
            <person name="Shigenobu S."/>
            <person name="Nishiyama T."/>
            <person name="Yamada A."/>
            <person name="Hasebe M."/>
            <person name="Kawaguchi M."/>
        </authorList>
    </citation>
    <scope>NUCLEOTIDE SEQUENCE</scope>
    <source>
        <strain evidence="6">AT787</strain>
    </source>
</reference>
<proteinExistence type="inferred from homology"/>
<keyword evidence="3" id="KW-0472">Membrane</keyword>